<accession>A0A182JYK7</accession>
<sequence>MGTTRPSSSQRSVSVREAATRSVPALLPHIRLRSSNSDHHNNNNNISAPSVMAVAAAAAAAAAAISSSTAPPLRPEPMVTDAGGGFNALHGYGGMMVHEHM</sequence>
<evidence type="ECO:0000313" key="3">
    <source>
        <dbReference type="Proteomes" id="UP000075881"/>
    </source>
</evidence>
<dbReference type="AlphaFoldDB" id="A0A182JYK7"/>
<protein>
    <submittedName>
        <fullName evidence="2">Uncharacterized protein</fullName>
    </submittedName>
</protein>
<feature type="region of interest" description="Disordered" evidence="1">
    <location>
        <begin position="1"/>
        <end position="21"/>
    </location>
</feature>
<reference evidence="3" key="1">
    <citation type="submission" date="2013-03" db="EMBL/GenBank/DDBJ databases">
        <title>The Genome Sequence of Anopheles christyi ACHKN1017.</title>
        <authorList>
            <consortium name="The Broad Institute Genomics Platform"/>
            <person name="Neafsey D.E."/>
            <person name="Besansky N."/>
            <person name="Walker B."/>
            <person name="Young S.K."/>
            <person name="Zeng Q."/>
            <person name="Gargeya S."/>
            <person name="Fitzgerald M."/>
            <person name="Haas B."/>
            <person name="Abouelleil A."/>
            <person name="Allen A.W."/>
            <person name="Alvarado L."/>
            <person name="Arachchi H.M."/>
            <person name="Berlin A.M."/>
            <person name="Chapman S.B."/>
            <person name="Gainer-Dewar J."/>
            <person name="Goldberg J."/>
            <person name="Griggs A."/>
            <person name="Gujja S."/>
            <person name="Hansen M."/>
            <person name="Howarth C."/>
            <person name="Imamovic A."/>
            <person name="Ireland A."/>
            <person name="Larimer J."/>
            <person name="McCowan C."/>
            <person name="Murphy C."/>
            <person name="Pearson M."/>
            <person name="Poon T.W."/>
            <person name="Priest M."/>
            <person name="Roberts A."/>
            <person name="Saif S."/>
            <person name="Shea T."/>
            <person name="Sisk P."/>
            <person name="Sykes S."/>
            <person name="Wortman J."/>
            <person name="Nusbaum C."/>
            <person name="Birren B."/>
        </authorList>
    </citation>
    <scope>NUCLEOTIDE SEQUENCE [LARGE SCALE GENOMIC DNA]</scope>
    <source>
        <strain evidence="3">ACHKN1017</strain>
    </source>
</reference>
<evidence type="ECO:0000313" key="2">
    <source>
        <dbReference type="EnsemblMetazoa" id="ACHR003589-PA"/>
    </source>
</evidence>
<dbReference type="EnsemblMetazoa" id="ACHR003589-RA">
    <property type="protein sequence ID" value="ACHR003589-PA"/>
    <property type="gene ID" value="ACHR003589"/>
</dbReference>
<dbReference type="Proteomes" id="UP000075881">
    <property type="component" value="Unassembled WGS sequence"/>
</dbReference>
<name>A0A182JYK7_9DIPT</name>
<feature type="compositionally biased region" description="Low complexity" evidence="1">
    <location>
        <begin position="7"/>
        <end position="16"/>
    </location>
</feature>
<organism evidence="2 3">
    <name type="scientific">Anopheles christyi</name>
    <dbReference type="NCBI Taxonomy" id="43041"/>
    <lineage>
        <taxon>Eukaryota</taxon>
        <taxon>Metazoa</taxon>
        <taxon>Ecdysozoa</taxon>
        <taxon>Arthropoda</taxon>
        <taxon>Hexapoda</taxon>
        <taxon>Insecta</taxon>
        <taxon>Pterygota</taxon>
        <taxon>Neoptera</taxon>
        <taxon>Endopterygota</taxon>
        <taxon>Diptera</taxon>
        <taxon>Nematocera</taxon>
        <taxon>Culicoidea</taxon>
        <taxon>Culicidae</taxon>
        <taxon>Anophelinae</taxon>
        <taxon>Anopheles</taxon>
    </lineage>
</organism>
<keyword evidence="3" id="KW-1185">Reference proteome</keyword>
<evidence type="ECO:0000256" key="1">
    <source>
        <dbReference type="SAM" id="MobiDB-lite"/>
    </source>
</evidence>
<dbReference type="VEuPathDB" id="VectorBase:ACHR003589"/>
<reference evidence="2" key="2">
    <citation type="submission" date="2020-05" db="UniProtKB">
        <authorList>
            <consortium name="EnsemblMetazoa"/>
        </authorList>
    </citation>
    <scope>IDENTIFICATION</scope>
    <source>
        <strain evidence="2">ACHKN1017</strain>
    </source>
</reference>
<proteinExistence type="predicted"/>